<name>A0ABN0NXU8_TRELE</name>
<accession>A0ABN0NXU8</accession>
<organism evidence="1 2">
    <name type="scientific">Treponema lecithinolyticum ATCC 700332</name>
    <dbReference type="NCBI Taxonomy" id="1321815"/>
    <lineage>
        <taxon>Bacteria</taxon>
        <taxon>Pseudomonadati</taxon>
        <taxon>Spirochaetota</taxon>
        <taxon>Spirochaetia</taxon>
        <taxon>Spirochaetales</taxon>
        <taxon>Treponemataceae</taxon>
        <taxon>Treponema</taxon>
    </lineage>
</organism>
<gene>
    <name evidence="1" type="ORF">HMPREF9193_01445</name>
</gene>
<proteinExistence type="predicted"/>
<evidence type="ECO:0000313" key="1">
    <source>
        <dbReference type="EMBL" id="ERJ92287.1"/>
    </source>
</evidence>
<dbReference type="RefSeq" id="WP_021687649.1">
    <property type="nucleotide sequence ID" value="NZ_KI260569.1"/>
</dbReference>
<comment type="caution">
    <text evidence="1">The sequence shown here is derived from an EMBL/GenBank/DDBJ whole genome shotgun (WGS) entry which is preliminary data.</text>
</comment>
<dbReference type="EMBL" id="AWVH01000037">
    <property type="protein sequence ID" value="ERJ92287.1"/>
    <property type="molecule type" value="Genomic_DNA"/>
</dbReference>
<reference evidence="1 2" key="1">
    <citation type="submission" date="2013-08" db="EMBL/GenBank/DDBJ databases">
        <authorList>
            <person name="Weinstock G."/>
            <person name="Sodergren E."/>
            <person name="Wylie T."/>
            <person name="Fulton L."/>
            <person name="Fulton R."/>
            <person name="Fronick C."/>
            <person name="O'Laughlin M."/>
            <person name="Godfrey J."/>
            <person name="Miner T."/>
            <person name="Herter B."/>
            <person name="Appelbaum E."/>
            <person name="Cordes M."/>
            <person name="Lek S."/>
            <person name="Wollam A."/>
            <person name="Pepin K.H."/>
            <person name="Palsikar V.B."/>
            <person name="Mitreva M."/>
            <person name="Wilson R.K."/>
        </authorList>
    </citation>
    <scope>NUCLEOTIDE SEQUENCE [LARGE SCALE GENOMIC DNA]</scope>
    <source>
        <strain evidence="1 2">ATCC 700332</strain>
    </source>
</reference>
<dbReference type="Proteomes" id="UP000016649">
    <property type="component" value="Unassembled WGS sequence"/>
</dbReference>
<keyword evidence="2" id="KW-1185">Reference proteome</keyword>
<evidence type="ECO:0000313" key="2">
    <source>
        <dbReference type="Proteomes" id="UP000016649"/>
    </source>
</evidence>
<protein>
    <submittedName>
        <fullName evidence="1">Uncharacterized protein</fullName>
    </submittedName>
</protein>
<sequence>MNDFFNKMKGWLDKGIDVSQDALLKAGTKVQELGDKGVTKIELSRLEHQMKKEIAHLGLLVYDLFALQQKASVSAKNTDVVPLVAEITRLKAEIDKRSVKETGN</sequence>